<dbReference type="OrthoDB" id="2399771at2759"/>
<comment type="caution">
    <text evidence="1">The sequence shown here is derived from an EMBL/GenBank/DDBJ whole genome shotgun (WGS) entry which is preliminary data.</text>
</comment>
<dbReference type="AlphaFoldDB" id="A0A9W8E8T8"/>
<reference evidence="1" key="1">
    <citation type="submission" date="2022-07" db="EMBL/GenBank/DDBJ databases">
        <title>Phylogenomic reconstructions and comparative analyses of Kickxellomycotina fungi.</title>
        <authorList>
            <person name="Reynolds N.K."/>
            <person name="Stajich J.E."/>
            <person name="Barry K."/>
            <person name="Grigoriev I.V."/>
            <person name="Crous P."/>
            <person name="Smith M.E."/>
        </authorList>
    </citation>
    <scope>NUCLEOTIDE SEQUENCE</scope>
    <source>
        <strain evidence="1">RSA 567</strain>
    </source>
</reference>
<evidence type="ECO:0000313" key="1">
    <source>
        <dbReference type="EMBL" id="KAJ1977112.1"/>
    </source>
</evidence>
<dbReference type="Proteomes" id="UP001151582">
    <property type="component" value="Unassembled WGS sequence"/>
</dbReference>
<keyword evidence="2" id="KW-1185">Reference proteome</keyword>
<dbReference type="EMBL" id="JANBQB010000373">
    <property type="protein sequence ID" value="KAJ1977112.1"/>
    <property type="molecule type" value="Genomic_DNA"/>
</dbReference>
<gene>
    <name evidence="1" type="ORF">H4R34_003714</name>
</gene>
<proteinExistence type="predicted"/>
<organism evidence="1 2">
    <name type="scientific">Dimargaris verticillata</name>
    <dbReference type="NCBI Taxonomy" id="2761393"/>
    <lineage>
        <taxon>Eukaryota</taxon>
        <taxon>Fungi</taxon>
        <taxon>Fungi incertae sedis</taxon>
        <taxon>Zoopagomycota</taxon>
        <taxon>Kickxellomycotina</taxon>
        <taxon>Dimargaritomycetes</taxon>
        <taxon>Dimargaritales</taxon>
        <taxon>Dimargaritaceae</taxon>
        <taxon>Dimargaris</taxon>
    </lineage>
</organism>
<accession>A0A9W8E8T8</accession>
<protein>
    <submittedName>
        <fullName evidence="1">Uncharacterized protein</fullName>
    </submittedName>
</protein>
<name>A0A9W8E8T8_9FUNG</name>
<evidence type="ECO:0000313" key="2">
    <source>
        <dbReference type="Proteomes" id="UP001151582"/>
    </source>
</evidence>
<sequence length="160" mass="18350">MPLNLLSCKGQPVADGHEFFLTLFEDHGRVDEFESTLYGGDSGRGGLFTLETVDGVSYLRHNDQYLVVQPEGHDHVPIMFVPDRPTDPATQALRMCQDPRFRSIFHLTTWDGSRVVHCEWIKVSYGYFNLAERSGPGTQFQIVLPEEEEPIMYYCDYARQ</sequence>